<dbReference type="Pfam" id="PF03551">
    <property type="entry name" value="PadR"/>
    <property type="match status" value="1"/>
</dbReference>
<organism evidence="3 5">
    <name type="scientific">Corynebacterium kutscheri</name>
    <dbReference type="NCBI Taxonomy" id="35755"/>
    <lineage>
        <taxon>Bacteria</taxon>
        <taxon>Bacillati</taxon>
        <taxon>Actinomycetota</taxon>
        <taxon>Actinomycetes</taxon>
        <taxon>Mycobacteriales</taxon>
        <taxon>Corynebacteriaceae</taxon>
        <taxon>Corynebacterium</taxon>
    </lineage>
</organism>
<dbReference type="RefSeq" id="WP_083966369.1">
    <property type="nucleotide sequence ID" value="NZ_CP011312.1"/>
</dbReference>
<evidence type="ECO:0000313" key="5">
    <source>
        <dbReference type="Proteomes" id="UP000033457"/>
    </source>
</evidence>
<evidence type="ECO:0000256" key="1">
    <source>
        <dbReference type="SAM" id="MobiDB-lite"/>
    </source>
</evidence>
<keyword evidence="5" id="KW-1185">Reference proteome</keyword>
<dbReference type="Proteomes" id="UP000033457">
    <property type="component" value="Chromosome"/>
</dbReference>
<evidence type="ECO:0000313" key="3">
    <source>
        <dbReference type="EMBL" id="AKE40397.1"/>
    </source>
</evidence>
<dbReference type="SUPFAM" id="SSF46785">
    <property type="entry name" value="Winged helix' DNA-binding domain"/>
    <property type="match status" value="1"/>
</dbReference>
<dbReference type="InterPro" id="IPR005149">
    <property type="entry name" value="Tscrpt_reg_PadR_N"/>
</dbReference>
<dbReference type="EMBL" id="CP011312">
    <property type="protein sequence ID" value="AKE40397.1"/>
    <property type="molecule type" value="Genomic_DNA"/>
</dbReference>
<dbReference type="PANTHER" id="PTHR43252:SF2">
    <property type="entry name" value="TRANSCRIPTION REGULATOR, PADR-LIKE FAMILY"/>
    <property type="match status" value="1"/>
</dbReference>
<gene>
    <name evidence="4" type="primary">yqjI</name>
    <name evidence="4" type="ORF">NCTC949_00527</name>
    <name evidence="3" type="ORF">UL82_00815</name>
</gene>
<dbReference type="InterPro" id="IPR036388">
    <property type="entry name" value="WH-like_DNA-bd_sf"/>
</dbReference>
<feature type="domain" description="Transcription regulator PadR N-terminal" evidence="2">
    <location>
        <begin position="50"/>
        <end position="118"/>
    </location>
</feature>
<reference evidence="3 5" key="1">
    <citation type="journal article" date="2015" name="Genome Announc.">
        <title>Complete Genome Sequence of Corynebacterium kutscheri DSM 20755, a Corynebacterial Type Strain with Remarkably Low G+C Content of Chromosomal DNA.</title>
        <authorList>
            <person name="Ruckert C."/>
            <person name="Albersmeier A."/>
            <person name="Winkler A."/>
            <person name="Tauch A."/>
        </authorList>
    </citation>
    <scope>NUCLEOTIDE SEQUENCE [LARGE SCALE GENOMIC DNA]</scope>
    <source>
        <strain evidence="3 5">DSM 20755</strain>
    </source>
</reference>
<feature type="compositionally biased region" description="Basic residues" evidence="1">
    <location>
        <begin position="20"/>
        <end position="40"/>
    </location>
</feature>
<name>A0A0F6QY75_9CORY</name>
<evidence type="ECO:0000313" key="4">
    <source>
        <dbReference type="EMBL" id="VEH05284.1"/>
    </source>
</evidence>
<feature type="compositionally biased region" description="Basic residues" evidence="1">
    <location>
        <begin position="1"/>
        <end position="10"/>
    </location>
</feature>
<protein>
    <submittedName>
        <fullName evidence="4">ParR family transcriptional regulator</fullName>
    </submittedName>
    <submittedName>
        <fullName evidence="3">Transcriptional regulator, PadR family</fullName>
    </submittedName>
</protein>
<dbReference type="Proteomes" id="UP000271380">
    <property type="component" value="Chromosome"/>
</dbReference>
<evidence type="ECO:0000313" key="6">
    <source>
        <dbReference type="Proteomes" id="UP000271380"/>
    </source>
</evidence>
<dbReference type="KEGG" id="cku:UL82_00815"/>
<dbReference type="AlphaFoldDB" id="A0A0F6QY75"/>
<dbReference type="OrthoDB" id="1683430at2"/>
<evidence type="ECO:0000259" key="2">
    <source>
        <dbReference type="Pfam" id="PF03551"/>
    </source>
</evidence>
<feature type="region of interest" description="Disordered" evidence="1">
    <location>
        <begin position="1"/>
        <end position="41"/>
    </location>
</feature>
<dbReference type="PANTHER" id="PTHR43252">
    <property type="entry name" value="TRANSCRIPTIONAL REGULATOR YQJI"/>
    <property type="match status" value="1"/>
</dbReference>
<dbReference type="InterPro" id="IPR036390">
    <property type="entry name" value="WH_DNA-bd_sf"/>
</dbReference>
<sequence>MRFAHHHHRHFDREDAHFHGHEHHGRGHGHRGKGRGRGGRAGKGDLRAVILYLLSTEAMHGYQIITTIAEKTQDNWTPSPGAIYPTLAMLEDEGLITITTESGRKLATITEAGAQLVAENANDWSIIMDRYHPDNEQARLAADEKLHAAFKQLMFLLHETDSEKALTVLNQAIEELKKS</sequence>
<accession>A0A0F6QY75</accession>
<proteinExistence type="predicted"/>
<reference evidence="4 6" key="2">
    <citation type="submission" date="2018-12" db="EMBL/GenBank/DDBJ databases">
        <authorList>
            <consortium name="Pathogen Informatics"/>
        </authorList>
    </citation>
    <scope>NUCLEOTIDE SEQUENCE [LARGE SCALE GENOMIC DNA]</scope>
    <source>
        <strain evidence="4 6">NCTC949</strain>
    </source>
</reference>
<dbReference type="HOGENOM" id="CLU_063440_1_1_11"/>
<dbReference type="Gene3D" id="1.10.10.10">
    <property type="entry name" value="Winged helix-like DNA-binding domain superfamily/Winged helix DNA-binding domain"/>
    <property type="match status" value="1"/>
</dbReference>
<dbReference type="STRING" id="35755.UL82_00815"/>
<dbReference type="EMBL" id="LR134377">
    <property type="protein sequence ID" value="VEH05284.1"/>
    <property type="molecule type" value="Genomic_DNA"/>
</dbReference>